<evidence type="ECO:0000256" key="4">
    <source>
        <dbReference type="ARBA" id="ARBA00023163"/>
    </source>
</evidence>
<keyword evidence="3" id="KW-0805">Transcription regulation</keyword>
<comment type="subunit">
    <text evidence="1">Self-associates forming complexes of several hundred monomers.</text>
</comment>
<comment type="caution">
    <text evidence="7">The sequence shown here is derived from an EMBL/GenBank/DDBJ whole genome shotgun (WGS) entry which is preliminary data.</text>
</comment>
<evidence type="ECO:0000256" key="1">
    <source>
        <dbReference type="ARBA" id="ARBA00011764"/>
    </source>
</evidence>
<evidence type="ECO:0000256" key="5">
    <source>
        <dbReference type="ARBA" id="ARBA00025466"/>
    </source>
</evidence>
<organism evidence="7 8">
    <name type="scientific">Parnassius mnemosyne</name>
    <name type="common">clouded apollo</name>
    <dbReference type="NCBI Taxonomy" id="213953"/>
    <lineage>
        <taxon>Eukaryota</taxon>
        <taxon>Metazoa</taxon>
        <taxon>Ecdysozoa</taxon>
        <taxon>Arthropoda</taxon>
        <taxon>Hexapoda</taxon>
        <taxon>Insecta</taxon>
        <taxon>Pterygota</taxon>
        <taxon>Neoptera</taxon>
        <taxon>Endopterygota</taxon>
        <taxon>Lepidoptera</taxon>
        <taxon>Glossata</taxon>
        <taxon>Ditrysia</taxon>
        <taxon>Papilionoidea</taxon>
        <taxon>Papilionidae</taxon>
        <taxon>Parnassiinae</taxon>
        <taxon>Parnassini</taxon>
        <taxon>Parnassius</taxon>
        <taxon>Driopa</taxon>
    </lineage>
</organism>
<proteinExistence type="predicted"/>
<dbReference type="EMBL" id="CAVLGL010000137">
    <property type="protein sequence ID" value="CAK1602263.1"/>
    <property type="molecule type" value="Genomic_DNA"/>
</dbReference>
<feature type="domain" description="Myb/SANT-like DNA-binding" evidence="6">
    <location>
        <begin position="20"/>
        <end position="85"/>
    </location>
</feature>
<evidence type="ECO:0000313" key="8">
    <source>
        <dbReference type="Proteomes" id="UP001314205"/>
    </source>
</evidence>
<name>A0AAV1M3J5_9NEOP</name>
<keyword evidence="8" id="KW-1185">Reference proteome</keyword>
<dbReference type="InterPro" id="IPR028002">
    <property type="entry name" value="Myb_DNA-bind_5"/>
</dbReference>
<sequence>MGDFSDDVETSENISRVRPSLAQVKVVVEFMEKHPDIANRKQRDGMSHEKFKALWTELANIANGLEGATKSMKGWIKFWSDKRRSVVIRQKHINEGRTNDILSPLELKILDICSNSKHTINKRKNSFKQETCNGDDDSLENILRKEDEDLEYTTNRDQMMSTEADERHLNMMEKLVEVMDQQTSAMSRMAEATLSNSKALERIADASHKQAIAVDRLASTFENINAAVFDIRNAIMSIDYTMKRCYTTTSVQQRQNSNIFV</sequence>
<evidence type="ECO:0000259" key="6">
    <source>
        <dbReference type="Pfam" id="PF13873"/>
    </source>
</evidence>
<reference evidence="7 8" key="1">
    <citation type="submission" date="2023-11" db="EMBL/GenBank/DDBJ databases">
        <authorList>
            <person name="Hedman E."/>
            <person name="Englund M."/>
            <person name="Stromberg M."/>
            <person name="Nyberg Akerstrom W."/>
            <person name="Nylinder S."/>
            <person name="Jareborg N."/>
            <person name="Kallberg Y."/>
            <person name="Kronander E."/>
        </authorList>
    </citation>
    <scope>NUCLEOTIDE SEQUENCE [LARGE SCALE GENOMIC DNA]</scope>
</reference>
<gene>
    <name evidence="7" type="ORF">PARMNEM_LOCUS20790</name>
</gene>
<comment type="function">
    <text evidence="5">Involved in transvection phenomena (= synapsis-dependent gene expression), where the synaptic pairing of chromosomes carrying genes with which zeste interacts influences the expression of these genes. Zeste binds to DNA and stimulates transcription from a nearby promoter.</text>
</comment>
<keyword evidence="4" id="KW-0804">Transcription</keyword>
<accession>A0AAV1M3J5</accession>
<evidence type="ECO:0000256" key="3">
    <source>
        <dbReference type="ARBA" id="ARBA00023015"/>
    </source>
</evidence>
<dbReference type="Pfam" id="PF13873">
    <property type="entry name" value="Myb_DNA-bind_5"/>
    <property type="match status" value="1"/>
</dbReference>
<evidence type="ECO:0000313" key="7">
    <source>
        <dbReference type="EMBL" id="CAK1602263.1"/>
    </source>
</evidence>
<dbReference type="Proteomes" id="UP001314205">
    <property type="component" value="Unassembled WGS sequence"/>
</dbReference>
<dbReference type="AlphaFoldDB" id="A0AAV1M3J5"/>
<evidence type="ECO:0000256" key="2">
    <source>
        <dbReference type="ARBA" id="ARBA00016807"/>
    </source>
</evidence>
<protein>
    <recommendedName>
        <fullName evidence="2">Regulatory protein zeste</fullName>
    </recommendedName>
</protein>